<comment type="caution">
    <text evidence="12">The sequence shown here is derived from an EMBL/GenBank/DDBJ whole genome shotgun (WGS) entry which is preliminary data.</text>
</comment>
<evidence type="ECO:0000259" key="10">
    <source>
        <dbReference type="PROSITE" id="PS50112"/>
    </source>
</evidence>
<keyword evidence="6" id="KW-0175">Coiled coil</keyword>
<keyword evidence="4" id="KW-0808">Transferase</keyword>
<dbReference type="SMART" id="SM00091">
    <property type="entry name" value="PAS"/>
    <property type="match status" value="1"/>
</dbReference>
<feature type="chain" id="PRO_5036495645" description="histidine kinase" evidence="8">
    <location>
        <begin position="25"/>
        <end position="745"/>
    </location>
</feature>
<evidence type="ECO:0000256" key="4">
    <source>
        <dbReference type="ARBA" id="ARBA00022679"/>
    </source>
</evidence>
<dbReference type="AlphaFoldDB" id="A0A8X8ID83"/>
<dbReference type="PANTHER" id="PTHR43304">
    <property type="entry name" value="PHYTOCHROME-LIKE PROTEIN CPH1"/>
    <property type="match status" value="1"/>
</dbReference>
<dbReference type="Gene3D" id="3.30.450.20">
    <property type="entry name" value="PAS domain"/>
    <property type="match status" value="1"/>
</dbReference>
<dbReference type="SUPFAM" id="SSF55874">
    <property type="entry name" value="ATPase domain of HSP90 chaperone/DNA topoisomerase II/histidine kinase"/>
    <property type="match status" value="1"/>
</dbReference>
<dbReference type="SUPFAM" id="SSF55785">
    <property type="entry name" value="PYP-like sensor domain (PAS domain)"/>
    <property type="match status" value="1"/>
</dbReference>
<name>A0A8X8ID83_9BACT</name>
<evidence type="ECO:0000256" key="1">
    <source>
        <dbReference type="ARBA" id="ARBA00000085"/>
    </source>
</evidence>
<dbReference type="PROSITE" id="PS50109">
    <property type="entry name" value="HIS_KIN"/>
    <property type="match status" value="1"/>
</dbReference>
<organism evidence="12 13">
    <name type="scientific">Hydrobacter penzbergensis</name>
    <dbReference type="NCBI Taxonomy" id="1235997"/>
    <lineage>
        <taxon>Bacteria</taxon>
        <taxon>Pseudomonadati</taxon>
        <taxon>Bacteroidota</taxon>
        <taxon>Chitinophagia</taxon>
        <taxon>Chitinophagales</taxon>
        <taxon>Chitinophagaceae</taxon>
        <taxon>Hydrobacter</taxon>
    </lineage>
</organism>
<dbReference type="SMART" id="SM00387">
    <property type="entry name" value="HATPase_c"/>
    <property type="match status" value="1"/>
</dbReference>
<dbReference type="Gene3D" id="3.40.190.10">
    <property type="entry name" value="Periplasmic binding protein-like II"/>
    <property type="match status" value="2"/>
</dbReference>
<proteinExistence type="predicted"/>
<dbReference type="Pfam" id="PF02518">
    <property type="entry name" value="HATPase_c"/>
    <property type="match status" value="1"/>
</dbReference>
<feature type="domain" description="PAS" evidence="10">
    <location>
        <begin position="380"/>
        <end position="452"/>
    </location>
</feature>
<dbReference type="InterPro" id="IPR003594">
    <property type="entry name" value="HATPase_dom"/>
</dbReference>
<keyword evidence="7" id="KW-1133">Transmembrane helix</keyword>
<dbReference type="Gene3D" id="1.10.287.130">
    <property type="match status" value="1"/>
</dbReference>
<feature type="transmembrane region" description="Helical" evidence="7">
    <location>
        <begin position="327"/>
        <end position="350"/>
    </location>
</feature>
<dbReference type="InterPro" id="IPR036890">
    <property type="entry name" value="HATPase_C_sf"/>
</dbReference>
<reference evidence="12 13" key="1">
    <citation type="submission" date="2016-10" db="EMBL/GenBank/DDBJ databases">
        <authorList>
            <person name="Varghese N."/>
            <person name="Submissions S."/>
        </authorList>
    </citation>
    <scope>NUCLEOTIDE SEQUENCE [LARGE SCALE GENOMIC DNA]</scope>
    <source>
        <strain evidence="12 13">DSM 25353</strain>
    </source>
</reference>
<keyword evidence="7" id="KW-0812">Transmembrane</keyword>
<dbReference type="RefSeq" id="WP_092721637.1">
    <property type="nucleotide sequence ID" value="NZ_FNNO01000001.1"/>
</dbReference>
<protein>
    <recommendedName>
        <fullName evidence="2">histidine kinase</fullName>
        <ecNumber evidence="2">2.7.13.3</ecNumber>
    </recommendedName>
</protein>
<dbReference type="PRINTS" id="PR00344">
    <property type="entry name" value="BCTRLSENSOR"/>
</dbReference>
<feature type="coiled-coil region" evidence="6">
    <location>
        <begin position="363"/>
        <end position="390"/>
    </location>
</feature>
<feature type="coiled-coil region" evidence="6">
    <location>
        <begin position="493"/>
        <end position="520"/>
    </location>
</feature>
<evidence type="ECO:0000256" key="8">
    <source>
        <dbReference type="SAM" id="SignalP"/>
    </source>
</evidence>
<dbReference type="EC" id="2.7.13.3" evidence="2"/>
<dbReference type="SUPFAM" id="SSF53850">
    <property type="entry name" value="Periplasmic binding protein-like II"/>
    <property type="match status" value="1"/>
</dbReference>
<sequence length="745" mass="85279">MWYIRNTLLLLLLTGCCIVQRAEAANDTLHLQLKWWHQFQFAGYYAAQIKGFYSAEGLKVKLVPGDGNHDPLQEVLAGRAQFGISGSDLMIQFAKGKPIVALGALFQHSPYILISLASRGIRVPSDLVGKTLMVSEAQGWIELQAVFLKEGIPINSLHVVTHSWKNDDLIKGKVDAMTGYYSDELNQLRKQGIKPSYIQPINYGIDFYGDLLFSLQSTAENNPEKTRKFVKASFKGWDYALDHPEEIADYILTLPGVKERGVTKAELLAEAEDMRKLIVPDIVEIGHMNEGRWNHILDIYKSLKLVSPHARLDGFVYSESKGFSSDVIRMGIILSVAVLLVLLIIILYSISLRASVRKRTLQLEKEIEQRKRTQEQLRISEERLEMATDAAEIGIWDWDIRNNTIYFNDMWKIMLGYDPGELDNKWETFTMLLHPDERKAIEKQYNDYVTRKASSYQVMMRMKTRENKWKWILSISKSPLRDEQGETIRAAGIHIDMDDIKQKEMELQELTEELMISNKELQQFAYITSHNLRAPVANLRSLTWLFNKEELAGRNKDIFDKINLSIDKLSSTLEDLNEILSSRVHKTELREPVSFEKELTDVMHSISEEIMEKEAAITYDFSKAKDICYPGKVIHSVFLNTITNAIKYRKEHERPVIHITTQEDGEFVVLTITDNGKGIDMGKYGNKIFGLYQRFHENTEGKGLGLYIVKSQVEALGGKIAVESMVNRGTAFQVFLKKNTMPYDA</sequence>
<dbReference type="InterPro" id="IPR000700">
    <property type="entry name" value="PAS-assoc_C"/>
</dbReference>
<dbReference type="NCBIfam" id="TIGR00229">
    <property type="entry name" value="sensory_box"/>
    <property type="match status" value="1"/>
</dbReference>
<feature type="signal peptide" evidence="8">
    <location>
        <begin position="1"/>
        <end position="24"/>
    </location>
</feature>
<evidence type="ECO:0000256" key="2">
    <source>
        <dbReference type="ARBA" id="ARBA00012438"/>
    </source>
</evidence>
<evidence type="ECO:0000256" key="5">
    <source>
        <dbReference type="ARBA" id="ARBA00022777"/>
    </source>
</evidence>
<evidence type="ECO:0000313" key="13">
    <source>
        <dbReference type="Proteomes" id="UP000198711"/>
    </source>
</evidence>
<keyword evidence="5" id="KW-0418">Kinase</keyword>
<dbReference type="Gene3D" id="3.30.565.10">
    <property type="entry name" value="Histidine kinase-like ATPase, C-terminal domain"/>
    <property type="match status" value="1"/>
</dbReference>
<dbReference type="PROSITE" id="PS51257">
    <property type="entry name" value="PROKAR_LIPOPROTEIN"/>
    <property type="match status" value="1"/>
</dbReference>
<dbReference type="GO" id="GO:0000155">
    <property type="term" value="F:phosphorelay sensor kinase activity"/>
    <property type="evidence" value="ECO:0007669"/>
    <property type="project" value="InterPro"/>
</dbReference>
<dbReference type="SUPFAM" id="SSF47384">
    <property type="entry name" value="Homodimeric domain of signal transducing histidine kinase"/>
    <property type="match status" value="1"/>
</dbReference>
<dbReference type="InterPro" id="IPR035965">
    <property type="entry name" value="PAS-like_dom_sf"/>
</dbReference>
<feature type="domain" description="PAC" evidence="11">
    <location>
        <begin position="456"/>
        <end position="509"/>
    </location>
</feature>
<dbReference type="PROSITE" id="PS50113">
    <property type="entry name" value="PAC"/>
    <property type="match status" value="1"/>
</dbReference>
<evidence type="ECO:0000256" key="3">
    <source>
        <dbReference type="ARBA" id="ARBA00022553"/>
    </source>
</evidence>
<keyword evidence="7" id="KW-0472">Membrane</keyword>
<dbReference type="PANTHER" id="PTHR43304:SF1">
    <property type="entry name" value="PAC DOMAIN-CONTAINING PROTEIN"/>
    <property type="match status" value="1"/>
</dbReference>
<dbReference type="EMBL" id="FNNO01000001">
    <property type="protein sequence ID" value="SDW20341.1"/>
    <property type="molecule type" value="Genomic_DNA"/>
</dbReference>
<evidence type="ECO:0000313" key="12">
    <source>
        <dbReference type="EMBL" id="SDW20341.1"/>
    </source>
</evidence>
<dbReference type="InterPro" id="IPR013655">
    <property type="entry name" value="PAS_fold_3"/>
</dbReference>
<evidence type="ECO:0000259" key="9">
    <source>
        <dbReference type="PROSITE" id="PS50109"/>
    </source>
</evidence>
<feature type="domain" description="Histidine kinase" evidence="9">
    <location>
        <begin position="527"/>
        <end position="740"/>
    </location>
</feature>
<evidence type="ECO:0000256" key="7">
    <source>
        <dbReference type="SAM" id="Phobius"/>
    </source>
</evidence>
<evidence type="ECO:0000259" key="11">
    <source>
        <dbReference type="PROSITE" id="PS50113"/>
    </source>
</evidence>
<dbReference type="InterPro" id="IPR036097">
    <property type="entry name" value="HisK_dim/P_sf"/>
</dbReference>
<keyword evidence="13" id="KW-1185">Reference proteome</keyword>
<comment type="catalytic activity">
    <reaction evidence="1">
        <text>ATP + protein L-histidine = ADP + protein N-phospho-L-histidine.</text>
        <dbReference type="EC" id="2.7.13.3"/>
    </reaction>
</comment>
<keyword evidence="8" id="KW-0732">Signal</keyword>
<dbReference type="InterPro" id="IPR052162">
    <property type="entry name" value="Sensor_kinase/Photoreceptor"/>
</dbReference>
<dbReference type="Proteomes" id="UP000198711">
    <property type="component" value="Unassembled WGS sequence"/>
</dbReference>
<dbReference type="InterPro" id="IPR004358">
    <property type="entry name" value="Sig_transdc_His_kin-like_C"/>
</dbReference>
<evidence type="ECO:0000256" key="6">
    <source>
        <dbReference type="SAM" id="Coils"/>
    </source>
</evidence>
<dbReference type="CDD" id="cd00130">
    <property type="entry name" value="PAS"/>
    <property type="match status" value="1"/>
</dbReference>
<dbReference type="Pfam" id="PF08447">
    <property type="entry name" value="PAS_3"/>
    <property type="match status" value="1"/>
</dbReference>
<keyword evidence="3" id="KW-0597">Phosphoprotein</keyword>
<gene>
    <name evidence="12" type="ORF">SAMN05444410_101503</name>
</gene>
<dbReference type="InterPro" id="IPR005467">
    <property type="entry name" value="His_kinase_dom"/>
</dbReference>
<dbReference type="Pfam" id="PF09084">
    <property type="entry name" value="NMT1"/>
    <property type="match status" value="1"/>
</dbReference>
<accession>A0A8X8ID83</accession>
<dbReference type="InterPro" id="IPR015168">
    <property type="entry name" value="SsuA/THI5"/>
</dbReference>
<dbReference type="InterPro" id="IPR000014">
    <property type="entry name" value="PAS"/>
</dbReference>
<dbReference type="PROSITE" id="PS50112">
    <property type="entry name" value="PAS"/>
    <property type="match status" value="1"/>
</dbReference>